<dbReference type="AlphaFoldDB" id="A0A140HAF2"/>
<dbReference type="RefSeq" id="YP_009238273.1">
    <property type="nucleotide sequence ID" value="NC_029673.1"/>
</dbReference>
<keyword evidence="3 5" id="KW-0687">Ribonucleoprotein</keyword>
<dbReference type="InterPro" id="IPR020574">
    <property type="entry name" value="Ribosomal_uS9_CS"/>
</dbReference>
<dbReference type="GO" id="GO:0015935">
    <property type="term" value="C:small ribosomal subunit"/>
    <property type="evidence" value="ECO:0007669"/>
    <property type="project" value="TreeGrafter"/>
</dbReference>
<dbReference type="GeneID" id="27074154"/>
<accession>A0A140HAF2</accession>
<dbReference type="HAMAP" id="MF_00532_B">
    <property type="entry name" value="Ribosomal_uS9_B"/>
    <property type="match status" value="1"/>
</dbReference>
<dbReference type="InterPro" id="IPR014721">
    <property type="entry name" value="Ribsml_uS5_D2-typ_fold_subgr"/>
</dbReference>
<evidence type="ECO:0000256" key="4">
    <source>
        <dbReference type="ARBA" id="ARBA00035152"/>
    </source>
</evidence>
<evidence type="ECO:0000256" key="1">
    <source>
        <dbReference type="ARBA" id="ARBA00005251"/>
    </source>
</evidence>
<gene>
    <name evidence="5 7" type="primary">rps9</name>
    <name evidence="7" type="ORF">VU22_93</name>
</gene>
<comment type="subcellular location">
    <subcellularLocation>
        <location evidence="5">Plastid</location>
        <location evidence="5">Chloroplast</location>
    </subcellularLocation>
</comment>
<evidence type="ECO:0000313" key="7">
    <source>
        <dbReference type="EMBL" id="AMO01151.1"/>
    </source>
</evidence>
<evidence type="ECO:0000256" key="2">
    <source>
        <dbReference type="ARBA" id="ARBA00022980"/>
    </source>
</evidence>
<keyword evidence="2 5" id="KW-0689">Ribosomal protein</keyword>
<dbReference type="Gene3D" id="3.30.230.10">
    <property type="match status" value="1"/>
</dbReference>
<dbReference type="GO" id="GO:0006412">
    <property type="term" value="P:translation"/>
    <property type="evidence" value="ECO:0007669"/>
    <property type="project" value="UniProtKB-UniRule"/>
</dbReference>
<dbReference type="EMBL" id="KT199252">
    <property type="protein sequence ID" value="AMO01151.1"/>
    <property type="molecule type" value="Genomic_DNA"/>
</dbReference>
<dbReference type="InterPro" id="IPR000754">
    <property type="entry name" value="Ribosomal_uS9"/>
</dbReference>
<reference evidence="7" key="1">
    <citation type="submission" date="2015-06" db="EMBL/GenBank/DDBJ databases">
        <title>Chloroplast phylogenomic data from the green algal order Sphaeropleales (Chlorophyceae, Chlorophyta) reveal complex patterns of sequence evolution.</title>
        <authorList>
            <person name="Fucikova K."/>
            <person name="Lewis P.O."/>
            <person name="Lewis L.A."/>
        </authorList>
    </citation>
    <scope>NUCLEOTIDE SEQUENCE</scope>
    <source>
        <strain evidence="7">SAG 43.81</strain>
    </source>
</reference>
<comment type="similarity">
    <text evidence="1 5 6">Belongs to the universal ribosomal protein uS9 family.</text>
</comment>
<dbReference type="GO" id="GO:0003723">
    <property type="term" value="F:RNA binding"/>
    <property type="evidence" value="ECO:0007669"/>
    <property type="project" value="TreeGrafter"/>
</dbReference>
<protein>
    <recommendedName>
        <fullName evidence="4 5">Small ribosomal subunit protein uS9c</fullName>
    </recommendedName>
</protein>
<name>A0A140HAF2_9CHLO</name>
<keyword evidence="7" id="KW-0934">Plastid</keyword>
<dbReference type="InterPro" id="IPR020568">
    <property type="entry name" value="Ribosomal_Su5_D2-typ_SF"/>
</dbReference>
<dbReference type="GO" id="GO:0009507">
    <property type="term" value="C:chloroplast"/>
    <property type="evidence" value="ECO:0007669"/>
    <property type="project" value="UniProtKB-SubCell"/>
</dbReference>
<dbReference type="Pfam" id="PF00380">
    <property type="entry name" value="Ribosomal_S9"/>
    <property type="match status" value="2"/>
</dbReference>
<sequence>MSQEKMEILARAVGRRKEAVAQVKIVKGTGQFLINNKTASDYLHNNSNSILAIQAPFEVLQRATSTEILPAVSNDGIENNTDPNTVNSDYNILTSGNLPSNMDTLVKVEGGGLIGQAEAIKLAVARAVCQMNDDSNTRKFLKDKGYLTQDARVKERRKYGLKKARKAPQYNKR</sequence>
<dbReference type="InterPro" id="IPR023035">
    <property type="entry name" value="Ribosomal_uS9_bac/plastid"/>
</dbReference>
<organism evidence="7">
    <name type="scientific">Chlorotetraedron incus</name>
    <dbReference type="NCBI Taxonomy" id="162317"/>
    <lineage>
        <taxon>Eukaryota</taxon>
        <taxon>Viridiplantae</taxon>
        <taxon>Chlorophyta</taxon>
        <taxon>core chlorophytes</taxon>
        <taxon>Chlorophyceae</taxon>
        <taxon>CS clade</taxon>
        <taxon>Sphaeropleales</taxon>
        <taxon>Neochloridaceae</taxon>
        <taxon>Chlorotetraedron</taxon>
    </lineage>
</organism>
<dbReference type="SUPFAM" id="SSF54211">
    <property type="entry name" value="Ribosomal protein S5 domain 2-like"/>
    <property type="match status" value="2"/>
</dbReference>
<proteinExistence type="inferred from homology"/>
<geneLocation type="chloroplast" evidence="7"/>
<evidence type="ECO:0000256" key="6">
    <source>
        <dbReference type="RuleBase" id="RU003815"/>
    </source>
</evidence>
<dbReference type="PANTHER" id="PTHR21569:SF1">
    <property type="entry name" value="SMALL RIBOSOMAL SUBUNIT PROTEIN US9M"/>
    <property type="match status" value="1"/>
</dbReference>
<evidence type="ECO:0000256" key="5">
    <source>
        <dbReference type="HAMAP-Rule" id="MF_00532"/>
    </source>
</evidence>
<dbReference type="GO" id="GO:0003735">
    <property type="term" value="F:structural constituent of ribosome"/>
    <property type="evidence" value="ECO:0007669"/>
    <property type="project" value="InterPro"/>
</dbReference>
<dbReference type="PROSITE" id="PS00360">
    <property type="entry name" value="RIBOSOMAL_S9"/>
    <property type="match status" value="1"/>
</dbReference>
<evidence type="ECO:0000256" key="3">
    <source>
        <dbReference type="ARBA" id="ARBA00023274"/>
    </source>
</evidence>
<dbReference type="PANTHER" id="PTHR21569">
    <property type="entry name" value="RIBOSOMAL PROTEIN S9"/>
    <property type="match status" value="1"/>
</dbReference>
<keyword evidence="7" id="KW-0150">Chloroplast</keyword>